<evidence type="ECO:0000256" key="4">
    <source>
        <dbReference type="PIRNR" id="PIRNR006078"/>
    </source>
</evidence>
<evidence type="ECO:0000256" key="1">
    <source>
        <dbReference type="ARBA" id="ARBA00006284"/>
    </source>
</evidence>
<comment type="similarity">
    <text evidence="1 4">Belongs to the glycerate kinase type-1 family.</text>
</comment>
<evidence type="ECO:0000256" key="2">
    <source>
        <dbReference type="ARBA" id="ARBA00022679"/>
    </source>
</evidence>
<proteinExistence type="inferred from homology"/>
<dbReference type="Gene3D" id="3.40.50.10350">
    <property type="entry name" value="Glycerate kinase, domain 1"/>
    <property type="match status" value="1"/>
</dbReference>
<dbReference type="SUPFAM" id="SSF110738">
    <property type="entry name" value="Glycerate kinase I"/>
    <property type="match status" value="1"/>
</dbReference>
<name>A0ABW2Y5K0_9BIFI</name>
<dbReference type="EC" id="2.7.1.31" evidence="5"/>
<dbReference type="Gene3D" id="3.90.1510.10">
    <property type="entry name" value="Glycerate kinase, domain 2"/>
    <property type="match status" value="1"/>
</dbReference>
<dbReference type="RefSeq" id="WP_377939040.1">
    <property type="nucleotide sequence ID" value="NZ_JBHTHQ010000021.1"/>
</dbReference>
<comment type="caution">
    <text evidence="5">The sequence shown here is derived from an EMBL/GenBank/DDBJ whole genome shotgun (WGS) entry which is preliminary data.</text>
</comment>
<dbReference type="NCBIfam" id="TIGR00045">
    <property type="entry name" value="glycerate kinase"/>
    <property type="match status" value="1"/>
</dbReference>
<sequence length="382" mass="39192">MKIIIAPDSFKGSLTAREAANAIEEGILRVIPDAQCVTVPMADGGEGTVRSLVDATHGDFAVARVTNPLGQKVDAVYGILGDGETAVIEMAAASGIQFVDDETKNPLITTTYGTGELILDALDHGVKHIIVGLGGSATNDAGAGMAQALGVHLVDSFGTDLPFGGAALANLASIDTSQIDPRLADVDITLASDVTNPLVGEQGASAVFGPQKGATPSMVLTLDAALTHFTEVVKVSCDRDIAQLPGAGAAGGLGAGFLAFTHAQMKPGVSIVTQATGLEEKAKGCDYCFTGEGGIDSQTRFGKTPMGVVQAVKSASPDCKTIALAGQVSRDVQQLYSVGFDAIFGILPRTMSVKDAISQAYENVANTAENVARIISWNESVK</sequence>
<dbReference type="PANTHER" id="PTHR21599">
    <property type="entry name" value="GLYCERATE KINASE"/>
    <property type="match status" value="1"/>
</dbReference>
<dbReference type="Proteomes" id="UP001597036">
    <property type="component" value="Unassembled WGS sequence"/>
</dbReference>
<accession>A0ABW2Y5K0</accession>
<reference evidence="6" key="1">
    <citation type="journal article" date="2019" name="Int. J. Syst. Evol. Microbiol.">
        <title>The Global Catalogue of Microorganisms (GCM) 10K type strain sequencing project: providing services to taxonomists for standard genome sequencing and annotation.</title>
        <authorList>
            <consortium name="The Broad Institute Genomics Platform"/>
            <consortium name="The Broad Institute Genome Sequencing Center for Infectious Disease"/>
            <person name="Wu L."/>
            <person name="Ma J."/>
        </authorList>
    </citation>
    <scope>NUCLEOTIDE SEQUENCE [LARGE SCALE GENOMIC DNA]</scope>
    <source>
        <strain evidence="6">CCM 8604</strain>
    </source>
</reference>
<protein>
    <submittedName>
        <fullName evidence="5">Glycerate kinase</fullName>
        <ecNumber evidence="5">2.7.1.31</ecNumber>
    </submittedName>
</protein>
<keyword evidence="6" id="KW-1185">Reference proteome</keyword>
<keyword evidence="3 4" id="KW-0418">Kinase</keyword>
<dbReference type="InterPro" id="IPR018197">
    <property type="entry name" value="Glycerate_kinase_RE-like"/>
</dbReference>
<dbReference type="PIRSF" id="PIRSF006078">
    <property type="entry name" value="GlxK"/>
    <property type="match status" value="1"/>
</dbReference>
<dbReference type="InterPro" id="IPR004381">
    <property type="entry name" value="Glycerate_kinase"/>
</dbReference>
<dbReference type="PANTHER" id="PTHR21599:SF0">
    <property type="entry name" value="GLYCERATE KINASE"/>
    <property type="match status" value="1"/>
</dbReference>
<dbReference type="InterPro" id="IPR036129">
    <property type="entry name" value="Glycerate_kinase_sf"/>
</dbReference>
<gene>
    <name evidence="5" type="ORF">ACFQY8_06285</name>
</gene>
<dbReference type="EMBL" id="JBHTHQ010000021">
    <property type="protein sequence ID" value="MFD0705350.1"/>
    <property type="molecule type" value="Genomic_DNA"/>
</dbReference>
<organism evidence="5 6">
    <name type="scientific">Alloscardovia venturai</name>
    <dbReference type="NCBI Taxonomy" id="1769421"/>
    <lineage>
        <taxon>Bacteria</taxon>
        <taxon>Bacillati</taxon>
        <taxon>Actinomycetota</taxon>
        <taxon>Actinomycetes</taxon>
        <taxon>Bifidobacteriales</taxon>
        <taxon>Bifidobacteriaceae</taxon>
        <taxon>Alloscardovia</taxon>
    </lineage>
</organism>
<evidence type="ECO:0000313" key="6">
    <source>
        <dbReference type="Proteomes" id="UP001597036"/>
    </source>
</evidence>
<evidence type="ECO:0000313" key="5">
    <source>
        <dbReference type="EMBL" id="MFD0705350.1"/>
    </source>
</evidence>
<dbReference type="Pfam" id="PF02595">
    <property type="entry name" value="Gly_kinase"/>
    <property type="match status" value="1"/>
</dbReference>
<evidence type="ECO:0000256" key="3">
    <source>
        <dbReference type="ARBA" id="ARBA00022777"/>
    </source>
</evidence>
<keyword evidence="2 4" id="KW-0808">Transferase</keyword>
<dbReference type="GO" id="GO:0008887">
    <property type="term" value="F:glycerate kinase activity"/>
    <property type="evidence" value="ECO:0007669"/>
    <property type="project" value="UniProtKB-EC"/>
</dbReference>
<dbReference type="InterPro" id="IPR018193">
    <property type="entry name" value="Glyc_kinase_flavodox-like_fold"/>
</dbReference>